<dbReference type="AlphaFoldDB" id="B1LL46"/>
<reference evidence="1 2" key="1">
    <citation type="journal article" date="2008" name="J. Bacteriol.">
        <title>Insights into the environmental resistance gene pool from the genome sequence of the multidrug-resistant environmental isolate Escherichia coli SMS-3-5.</title>
        <authorList>
            <person name="Fricke W.F."/>
            <person name="Wright M.S."/>
            <person name="Lindell A.H."/>
            <person name="Harkins D.M."/>
            <person name="Baker-Austin C."/>
            <person name="Ravel J."/>
            <person name="Stepanauskas R."/>
        </authorList>
    </citation>
    <scope>NUCLEOTIDE SEQUENCE [LARGE SCALE GENOMIC DNA]</scope>
    <source>
        <strain evidence="2">SMS-3-5 / SECEC</strain>
    </source>
</reference>
<dbReference type="HOGENOM" id="CLU_3183540_0_0_6"/>
<evidence type="ECO:0000313" key="2">
    <source>
        <dbReference type="Proteomes" id="UP000007011"/>
    </source>
</evidence>
<dbReference type="Proteomes" id="UP000007011">
    <property type="component" value="Chromosome"/>
</dbReference>
<accession>B1LL46</accession>
<gene>
    <name evidence="1" type="ordered locus">EcSMS35_4087</name>
</gene>
<proteinExistence type="predicted"/>
<protein>
    <submittedName>
        <fullName evidence="1">Uncharacterized protein</fullName>
    </submittedName>
</protein>
<sequence>MNYFTFNVVPRYKIFFVIPFIYIVTRTENGKENKKPG</sequence>
<dbReference type="EMBL" id="CP000970">
    <property type="protein sequence ID" value="ACB18672.1"/>
    <property type="molecule type" value="Genomic_DNA"/>
</dbReference>
<evidence type="ECO:0000313" key="1">
    <source>
        <dbReference type="EMBL" id="ACB18672.1"/>
    </source>
</evidence>
<organism evidence="1 2">
    <name type="scientific">Escherichia coli (strain SMS-3-5 / SECEC)</name>
    <dbReference type="NCBI Taxonomy" id="439855"/>
    <lineage>
        <taxon>Bacteria</taxon>
        <taxon>Pseudomonadati</taxon>
        <taxon>Pseudomonadota</taxon>
        <taxon>Gammaproteobacteria</taxon>
        <taxon>Enterobacterales</taxon>
        <taxon>Enterobacteriaceae</taxon>
        <taxon>Escherichia</taxon>
    </lineage>
</organism>
<name>B1LL46_ECOSM</name>
<dbReference type="KEGG" id="ecm:EcSMS35_4087"/>